<evidence type="ECO:0000313" key="1">
    <source>
        <dbReference type="EMBL" id="CAG21847.1"/>
    </source>
</evidence>
<dbReference type="Proteomes" id="UP000000593">
    <property type="component" value="Chromosome 1"/>
</dbReference>
<dbReference type="STRING" id="298386.PBPRA3591"/>
<dbReference type="EMBL" id="CR378674">
    <property type="protein sequence ID" value="CAG21847.1"/>
    <property type="molecule type" value="Genomic_DNA"/>
</dbReference>
<dbReference type="eggNOG" id="COG1683">
    <property type="taxonomic scope" value="Bacteria"/>
</dbReference>
<dbReference type="Pfam" id="PF04463">
    <property type="entry name" value="2-thiour_desulf"/>
    <property type="match status" value="1"/>
</dbReference>
<dbReference type="AlphaFoldDB" id="Q6LLI1"/>
<gene>
    <name evidence="1" type="primary">AGR_C_11</name>
    <name evidence="1" type="ordered locus">PBPRA3591</name>
</gene>
<organism evidence="1 2">
    <name type="scientific">Photobacterium profundum (strain SS9)</name>
    <dbReference type="NCBI Taxonomy" id="298386"/>
    <lineage>
        <taxon>Bacteria</taxon>
        <taxon>Pseudomonadati</taxon>
        <taxon>Pseudomonadota</taxon>
        <taxon>Gammaproteobacteria</taxon>
        <taxon>Vibrionales</taxon>
        <taxon>Vibrionaceae</taxon>
        <taxon>Photobacterium</taxon>
    </lineage>
</organism>
<evidence type="ECO:0000313" key="2">
    <source>
        <dbReference type="Proteomes" id="UP000000593"/>
    </source>
</evidence>
<dbReference type="KEGG" id="ppr:PBPRA3591"/>
<dbReference type="PANTHER" id="PTHR30087">
    <property type="entry name" value="INNER MEMBRANE PROTEIN"/>
    <property type="match status" value="1"/>
</dbReference>
<name>Q6LLI1_PHOPR</name>
<dbReference type="HOGENOM" id="CLU_076318_1_1_6"/>
<sequence>MPLLFIPPLALMDKILISGCLYGLPVRYDGKDNLLTDSLLQQWQQQDRLIVLCPEVSGGLPTPRPPAEIQTDGTIITKNNIDVTDAFLQGAHQAVMLCQQHNIKFAILKENSPSCGSHFIYDGQFNGTKVTGQGLTAAALTKMGIQVFSEHQLSILYAVLDS</sequence>
<protein>
    <submittedName>
        <fullName evidence="1">Uncharacterized protein</fullName>
    </submittedName>
</protein>
<dbReference type="PANTHER" id="PTHR30087:SF1">
    <property type="entry name" value="HYPOTHETICAL CYTOSOLIC PROTEIN"/>
    <property type="match status" value="1"/>
</dbReference>
<dbReference type="InterPro" id="IPR007553">
    <property type="entry name" value="2-thiour_desulf"/>
</dbReference>
<accession>Q6LLI1</accession>
<proteinExistence type="predicted"/>
<reference evidence="2" key="1">
    <citation type="journal article" date="2005" name="Science">
        <title>Life at depth: Photobacterium profundum genome sequence and expression analysis.</title>
        <authorList>
            <person name="Vezzi A."/>
            <person name="Campanaro S."/>
            <person name="D'Angelo M."/>
            <person name="Simonato F."/>
            <person name="Vitulo N."/>
            <person name="Lauro F.M."/>
            <person name="Cestaro A."/>
            <person name="Malacrida G."/>
            <person name="Simionati B."/>
            <person name="Cannata N."/>
            <person name="Romualdi C."/>
            <person name="Bartlett D.H."/>
            <person name="Valle G."/>
        </authorList>
    </citation>
    <scope>NUCLEOTIDE SEQUENCE [LARGE SCALE GENOMIC DNA]</scope>
    <source>
        <strain evidence="2">ATCC BAA-1253 / SS9</strain>
    </source>
</reference>
<keyword evidence="2" id="KW-1185">Reference proteome</keyword>